<accession>A0ABX7FEZ8</accession>
<geneLocation type="plasmid" evidence="3 4">
    <name>p-SCP4</name>
</geneLocation>
<keyword evidence="1" id="KW-0472">Membrane</keyword>
<feature type="transmembrane region" description="Helical" evidence="1">
    <location>
        <begin position="102"/>
        <end position="119"/>
    </location>
</feature>
<name>A0ABX7FEZ8_9RHOB</name>
<keyword evidence="4" id="KW-1185">Reference proteome</keyword>
<feature type="domain" description="DUF1468" evidence="2">
    <location>
        <begin position="15"/>
        <end position="154"/>
    </location>
</feature>
<gene>
    <name evidence="3" type="ORF">GQA70_22045</name>
</gene>
<keyword evidence="3" id="KW-0614">Plasmid</keyword>
<keyword evidence="1" id="KW-0812">Transmembrane</keyword>
<feature type="transmembrane region" description="Helical" evidence="1">
    <location>
        <begin position="79"/>
        <end position="96"/>
    </location>
</feature>
<feature type="transmembrane region" description="Helical" evidence="1">
    <location>
        <begin position="45"/>
        <end position="67"/>
    </location>
</feature>
<sequence>MAGSSLRNNGFELTFLLLVLLAGAASLKAGLAMPSSPWEAIGNGAFPTVLGGGALGLGALKTIEMLLRGDRAGAGAPGLSWRIPATFVLMAGYVGVLASGVVHYVASTALFCFLFFLLLAPVRDMKAVTGLALLSAGYAAAVFAIFTRFFFINL</sequence>
<protein>
    <recommendedName>
        <fullName evidence="2">DUF1468 domain-containing protein</fullName>
    </recommendedName>
</protein>
<keyword evidence="1" id="KW-1133">Transmembrane helix</keyword>
<evidence type="ECO:0000313" key="4">
    <source>
        <dbReference type="Proteomes" id="UP000596387"/>
    </source>
</evidence>
<dbReference type="InterPro" id="IPR009936">
    <property type="entry name" value="DUF1468"/>
</dbReference>
<dbReference type="Pfam" id="PF07331">
    <property type="entry name" value="TctB"/>
    <property type="match status" value="1"/>
</dbReference>
<feature type="transmembrane region" description="Helical" evidence="1">
    <location>
        <begin position="131"/>
        <end position="151"/>
    </location>
</feature>
<evidence type="ECO:0000259" key="2">
    <source>
        <dbReference type="Pfam" id="PF07331"/>
    </source>
</evidence>
<evidence type="ECO:0000256" key="1">
    <source>
        <dbReference type="SAM" id="Phobius"/>
    </source>
</evidence>
<dbReference type="EMBL" id="CP047170">
    <property type="protein sequence ID" value="QRF69049.1"/>
    <property type="molecule type" value="Genomic_DNA"/>
</dbReference>
<proteinExistence type="predicted"/>
<organism evidence="3 4">
    <name type="scientific">Ponticoccus alexandrii</name>
    <dbReference type="NCBI Taxonomy" id="1943633"/>
    <lineage>
        <taxon>Bacteria</taxon>
        <taxon>Pseudomonadati</taxon>
        <taxon>Pseudomonadota</taxon>
        <taxon>Alphaproteobacteria</taxon>
        <taxon>Rhodobacterales</taxon>
        <taxon>Roseobacteraceae</taxon>
        <taxon>Ponticoccus</taxon>
    </lineage>
</organism>
<dbReference type="RefSeq" id="WP_251374345.1">
    <property type="nucleotide sequence ID" value="NZ_CP047170.1"/>
</dbReference>
<dbReference type="Proteomes" id="UP000596387">
    <property type="component" value="Plasmid p-SCP4"/>
</dbReference>
<evidence type="ECO:0000313" key="3">
    <source>
        <dbReference type="EMBL" id="QRF69049.1"/>
    </source>
</evidence>
<reference evidence="3 4" key="1">
    <citation type="submission" date="2019-12" db="EMBL/GenBank/DDBJ databases">
        <title>Complete Genome Sequence of a Quorum-Sensing Bacterium,Rhodobacteraceae bacterium C31, Isolated from a marine microalgae symbiotic bacteria.</title>
        <authorList>
            <person name="Zhang Y."/>
        </authorList>
    </citation>
    <scope>NUCLEOTIDE SEQUENCE [LARGE SCALE GENOMIC DNA]</scope>
    <source>
        <strain evidence="3 4">C31</strain>
        <plasmid evidence="3 4">p-SCP4</plasmid>
    </source>
</reference>